<dbReference type="Pfam" id="PF13566">
    <property type="entry name" value="DUF4130"/>
    <property type="match status" value="1"/>
</dbReference>
<dbReference type="OrthoDB" id="5290748at2"/>
<feature type="region of interest" description="Disordered" evidence="1">
    <location>
        <begin position="83"/>
        <end position="125"/>
    </location>
</feature>
<gene>
    <name evidence="3" type="ORF">SAMN05192589_104373</name>
</gene>
<evidence type="ECO:0000259" key="2">
    <source>
        <dbReference type="Pfam" id="PF13566"/>
    </source>
</evidence>
<dbReference type="Proteomes" id="UP000198781">
    <property type="component" value="Unassembled WGS sequence"/>
</dbReference>
<organism evidence="3 4">
    <name type="scientific">Paracidovorax valerianellae</name>
    <dbReference type="NCBI Taxonomy" id="187868"/>
    <lineage>
        <taxon>Bacteria</taxon>
        <taxon>Pseudomonadati</taxon>
        <taxon>Pseudomonadota</taxon>
        <taxon>Betaproteobacteria</taxon>
        <taxon>Burkholderiales</taxon>
        <taxon>Comamonadaceae</taxon>
        <taxon>Paracidovorax</taxon>
    </lineage>
</organism>
<dbReference type="AlphaFoldDB" id="A0A1G6SAM3"/>
<dbReference type="EMBL" id="FMZC01000004">
    <property type="protein sequence ID" value="SDD13167.1"/>
    <property type="molecule type" value="Genomic_DNA"/>
</dbReference>
<dbReference type="STRING" id="187868.SAMN05192589_104373"/>
<evidence type="ECO:0000313" key="3">
    <source>
        <dbReference type="EMBL" id="SDD13167.1"/>
    </source>
</evidence>
<feature type="domain" description="DUF4130" evidence="2">
    <location>
        <begin position="146"/>
        <end position="304"/>
    </location>
</feature>
<dbReference type="InterPro" id="IPR025404">
    <property type="entry name" value="DUF4130"/>
</dbReference>
<name>A0A1G6SAM3_9BURK</name>
<evidence type="ECO:0000313" key="4">
    <source>
        <dbReference type="Proteomes" id="UP000198781"/>
    </source>
</evidence>
<proteinExistence type="predicted"/>
<dbReference type="NCBIfam" id="TIGR03915">
    <property type="entry name" value="SAM_7_link_chp"/>
    <property type="match status" value="1"/>
</dbReference>
<dbReference type="InterPro" id="IPR023875">
    <property type="entry name" value="DNA_repair_put"/>
</dbReference>
<evidence type="ECO:0000256" key="1">
    <source>
        <dbReference type="SAM" id="MobiDB-lite"/>
    </source>
</evidence>
<feature type="compositionally biased region" description="Pro residues" evidence="1">
    <location>
        <begin position="100"/>
        <end position="121"/>
    </location>
</feature>
<protein>
    <submittedName>
        <fullName evidence="3">DNA polymerase</fullName>
    </submittedName>
</protein>
<feature type="region of interest" description="Disordered" evidence="1">
    <location>
        <begin position="1"/>
        <end position="22"/>
    </location>
</feature>
<sequence>MPIIDSHPAHDTPSAIAPGVAASNTTTTTITLRHATDWAGFRDAARALLQSGCPPQQVQWFTQADAVADLFADAPVEQDLFEAPGTETSGTADAALPPLQDDPPPASEGAPPAPTEPPTEPRTPALRVPREFLQLCERVVLHRDPGRFALMYRLLWRLAHEPGLRHDPLDPDRLRLQHLARAVKRDMHKMRAFVRFRPVPEPDGGTLHIAWFEPDHWITEANAPFFARRFTQMRWAILTPDGSVHWDGARLHTGPAAQRSDAPPPDAGEALWLTYYRNIFNPARLKLDMMRKEMPTRYWKNLPEAALIGELAQTAHARSGRMVEAPGTVPQRRIAGRGQATP</sequence>
<reference evidence="3 4" key="1">
    <citation type="submission" date="2016-10" db="EMBL/GenBank/DDBJ databases">
        <authorList>
            <person name="de Groot N.N."/>
        </authorList>
    </citation>
    <scope>NUCLEOTIDE SEQUENCE [LARGE SCALE GENOMIC DNA]</scope>
    <source>
        <strain evidence="3 4">DSM 16619</strain>
    </source>
</reference>
<accession>A0A1G6SAM3</accession>
<keyword evidence="4" id="KW-1185">Reference proteome</keyword>
<dbReference type="RefSeq" id="WP_092742790.1">
    <property type="nucleotide sequence ID" value="NZ_FMZC01000004.1"/>
</dbReference>